<dbReference type="Proteomes" id="UP000255265">
    <property type="component" value="Unassembled WGS sequence"/>
</dbReference>
<keyword evidence="3" id="KW-1185">Reference proteome</keyword>
<proteinExistence type="predicted"/>
<sequence>MQALAAYSFEANGIDSSRRVDQVALLVDDWLAGKGAVNPQLAEGEFVSKTGDKTGQFARAVIRSGSDVLHEVELIETAHTGDMFTTSLQFASSGDAVSVYASLGAAPGQSRVAPIAVYPRCPLIIRTLIANFSDWRFAGQEVPLSTVFDATTDDAARQLCDALRSKTRRLPIIVVSNDEDELVWRGLQNKLADELIGLADVAVVSAESSWVLTDELGPRDSCYLGAVRLYWPGGRADGSLLGINWRAGRLGAFGKDGKGRHRFLALMRREVMSVAALTMPSPTVFRRIRSEAEKERLRSLTDGARDRELDSIVEENSRLTARLEAAEGTIQTLRWKMAAGAMYAERKGDAADDGADVEQAEDGPEARPAPAAGETRYYKKIGSGGGVDALVITKACSHREANWRPAFKGDQAEKGLLKLEGRNDWKSIAHCSSCTGGGRWRVHW</sequence>
<feature type="region of interest" description="Disordered" evidence="1">
    <location>
        <begin position="347"/>
        <end position="374"/>
    </location>
</feature>
<reference evidence="2 3" key="1">
    <citation type="submission" date="2018-07" db="EMBL/GenBank/DDBJ databases">
        <title>Genomic Encyclopedia of Type Strains, Phase IV (KMG-IV): sequencing the most valuable type-strain genomes for metagenomic binning, comparative biology and taxonomic classification.</title>
        <authorList>
            <person name="Goeker M."/>
        </authorList>
    </citation>
    <scope>NUCLEOTIDE SEQUENCE [LARGE SCALE GENOMIC DNA]</scope>
    <source>
        <strain evidence="2 3">DSM 21352</strain>
    </source>
</reference>
<dbReference type="RefSeq" id="WP_147284412.1">
    <property type="nucleotide sequence ID" value="NZ_QQAV01000010.1"/>
</dbReference>
<evidence type="ECO:0000313" key="3">
    <source>
        <dbReference type="Proteomes" id="UP000255265"/>
    </source>
</evidence>
<organism evidence="2 3">
    <name type="scientific">Pseudacidovorax intermedius</name>
    <dbReference type="NCBI Taxonomy" id="433924"/>
    <lineage>
        <taxon>Bacteria</taxon>
        <taxon>Pseudomonadati</taxon>
        <taxon>Pseudomonadota</taxon>
        <taxon>Betaproteobacteria</taxon>
        <taxon>Burkholderiales</taxon>
        <taxon>Comamonadaceae</taxon>
        <taxon>Pseudacidovorax</taxon>
    </lineage>
</organism>
<comment type="caution">
    <text evidence="2">The sequence shown here is derived from an EMBL/GenBank/DDBJ whole genome shotgun (WGS) entry which is preliminary data.</text>
</comment>
<dbReference type="AlphaFoldDB" id="A0A370FC15"/>
<gene>
    <name evidence="2" type="ORF">DFR41_110157</name>
</gene>
<evidence type="ECO:0000256" key="1">
    <source>
        <dbReference type="SAM" id="MobiDB-lite"/>
    </source>
</evidence>
<feature type="compositionally biased region" description="Acidic residues" evidence="1">
    <location>
        <begin position="351"/>
        <end position="363"/>
    </location>
</feature>
<dbReference type="EMBL" id="QQAV01000010">
    <property type="protein sequence ID" value="RDI20749.1"/>
    <property type="molecule type" value="Genomic_DNA"/>
</dbReference>
<accession>A0A370FC15</accession>
<protein>
    <submittedName>
        <fullName evidence="2">Uncharacterized protein</fullName>
    </submittedName>
</protein>
<evidence type="ECO:0000313" key="2">
    <source>
        <dbReference type="EMBL" id="RDI20749.1"/>
    </source>
</evidence>
<dbReference type="OrthoDB" id="6003563at2"/>
<name>A0A370FC15_9BURK</name>